<dbReference type="InterPro" id="IPR017850">
    <property type="entry name" value="Alkaline_phosphatase_core_sf"/>
</dbReference>
<dbReference type="SUPFAM" id="SSF143856">
    <property type="entry name" value="DeoB insert domain-like"/>
    <property type="match status" value="1"/>
</dbReference>
<protein>
    <submittedName>
        <fullName evidence="1">Phosphopentomutase</fullName>
        <ecNumber evidence="1">5.4.2.7</ecNumber>
    </submittedName>
</protein>
<sequence length="218" mass="22902">MQRRAFVVVLDACGMGALPDAADYGDAGAHTLGHLSQAVGGLRLPTLERLGLGSICPIEGVRPAAEPVCHGRLGALGYGKDSTAGHWELMGLVADTPPPTYPEGFPGEVLAAISRIAGRGVICNRPYNGIAAIEDYGASHVESGDLIVYTSQDSVLQIAAHIDVIPPDELYRICREVRAVMRGPHAVGRVIARPFSGASDGFARTDGRHDYAVAPSRP</sequence>
<dbReference type="SUPFAM" id="SSF53649">
    <property type="entry name" value="Alkaline phosphatase-like"/>
    <property type="match status" value="1"/>
</dbReference>
<keyword evidence="1" id="KW-0413">Isomerase</keyword>
<dbReference type="PANTHER" id="PTHR21110:SF0">
    <property type="entry name" value="PHOSPHOPENTOMUTASE"/>
    <property type="match status" value="1"/>
</dbReference>
<name>A0A6J4SRV6_9ACTN</name>
<proteinExistence type="predicted"/>
<dbReference type="EMBL" id="CADCVP010000218">
    <property type="protein sequence ID" value="CAA9503601.1"/>
    <property type="molecule type" value="Genomic_DNA"/>
</dbReference>
<dbReference type="GO" id="GO:0043094">
    <property type="term" value="P:metabolic compound salvage"/>
    <property type="evidence" value="ECO:0007669"/>
    <property type="project" value="InterPro"/>
</dbReference>
<dbReference type="EC" id="5.4.2.7" evidence="1"/>
<dbReference type="GO" id="GO:0005829">
    <property type="term" value="C:cytosol"/>
    <property type="evidence" value="ECO:0007669"/>
    <property type="project" value="TreeGrafter"/>
</dbReference>
<dbReference type="Gene3D" id="3.30.70.1250">
    <property type="entry name" value="Phosphopentomutase"/>
    <property type="match status" value="1"/>
</dbReference>
<evidence type="ECO:0000313" key="1">
    <source>
        <dbReference type="EMBL" id="CAA9503601.1"/>
    </source>
</evidence>
<dbReference type="GO" id="GO:0000287">
    <property type="term" value="F:magnesium ion binding"/>
    <property type="evidence" value="ECO:0007669"/>
    <property type="project" value="InterPro"/>
</dbReference>
<gene>
    <name evidence="1" type="ORF">AVDCRST_MAG69-2042</name>
</gene>
<dbReference type="GO" id="GO:0008973">
    <property type="term" value="F:phosphopentomutase activity"/>
    <property type="evidence" value="ECO:0007669"/>
    <property type="project" value="UniProtKB-EC"/>
</dbReference>
<dbReference type="GO" id="GO:0009117">
    <property type="term" value="P:nucleotide metabolic process"/>
    <property type="evidence" value="ECO:0007669"/>
    <property type="project" value="InterPro"/>
</dbReference>
<dbReference type="AlphaFoldDB" id="A0A6J4SRV6"/>
<accession>A0A6J4SRV6</accession>
<dbReference type="InterPro" id="IPR010045">
    <property type="entry name" value="DeoB"/>
</dbReference>
<dbReference type="PANTHER" id="PTHR21110">
    <property type="entry name" value="PHOSPHOPENTOMUTASE"/>
    <property type="match status" value="1"/>
</dbReference>
<reference evidence="1" key="1">
    <citation type="submission" date="2020-02" db="EMBL/GenBank/DDBJ databases">
        <authorList>
            <person name="Meier V. D."/>
        </authorList>
    </citation>
    <scope>NUCLEOTIDE SEQUENCE</scope>
    <source>
        <strain evidence="1">AVDCRST_MAG69</strain>
    </source>
</reference>
<dbReference type="InterPro" id="IPR024052">
    <property type="entry name" value="Phosphopentomutase_DeoB_cap_sf"/>
</dbReference>
<organism evidence="1">
    <name type="scientific">uncultured Solirubrobacteraceae bacterium</name>
    <dbReference type="NCBI Taxonomy" id="1162706"/>
    <lineage>
        <taxon>Bacteria</taxon>
        <taxon>Bacillati</taxon>
        <taxon>Actinomycetota</taxon>
        <taxon>Thermoleophilia</taxon>
        <taxon>Solirubrobacterales</taxon>
        <taxon>Solirubrobacteraceae</taxon>
        <taxon>environmental samples</taxon>
    </lineage>
</organism>